<comment type="caution">
    <text evidence="1">The sequence shown here is derived from an EMBL/GenBank/DDBJ whole genome shotgun (WGS) entry which is preliminary data.</text>
</comment>
<gene>
    <name evidence="1" type="ORF">Nepgr_022575</name>
</gene>
<name>A0AAD3SZ41_NEPGR</name>
<dbReference type="Proteomes" id="UP001279734">
    <property type="component" value="Unassembled WGS sequence"/>
</dbReference>
<dbReference type="EMBL" id="BSYO01000022">
    <property type="protein sequence ID" value="GMH20733.1"/>
    <property type="molecule type" value="Genomic_DNA"/>
</dbReference>
<proteinExistence type="predicted"/>
<dbReference type="AlphaFoldDB" id="A0AAD3SZ41"/>
<evidence type="ECO:0000313" key="1">
    <source>
        <dbReference type="EMBL" id="GMH20733.1"/>
    </source>
</evidence>
<reference evidence="1" key="1">
    <citation type="submission" date="2023-05" db="EMBL/GenBank/DDBJ databases">
        <title>Nepenthes gracilis genome sequencing.</title>
        <authorList>
            <person name="Fukushima K."/>
        </authorList>
    </citation>
    <scope>NUCLEOTIDE SEQUENCE</scope>
    <source>
        <strain evidence="1">SING2019-196</strain>
    </source>
</reference>
<organism evidence="1 2">
    <name type="scientific">Nepenthes gracilis</name>
    <name type="common">Slender pitcher plant</name>
    <dbReference type="NCBI Taxonomy" id="150966"/>
    <lineage>
        <taxon>Eukaryota</taxon>
        <taxon>Viridiplantae</taxon>
        <taxon>Streptophyta</taxon>
        <taxon>Embryophyta</taxon>
        <taxon>Tracheophyta</taxon>
        <taxon>Spermatophyta</taxon>
        <taxon>Magnoliopsida</taxon>
        <taxon>eudicotyledons</taxon>
        <taxon>Gunneridae</taxon>
        <taxon>Pentapetalae</taxon>
        <taxon>Caryophyllales</taxon>
        <taxon>Nepenthaceae</taxon>
        <taxon>Nepenthes</taxon>
    </lineage>
</organism>
<keyword evidence="2" id="KW-1185">Reference proteome</keyword>
<sequence>MVGALLGSISLDRGRSTGATFSERSTAFRLTYRPKTFHGRSAATAGDLRSVGTPKIFCGRSTATVGDLPRPKGCYSRRSSVRLERRRASLPEELHRAPWKELQILFSGVI</sequence>
<protein>
    <submittedName>
        <fullName evidence="1">Uncharacterized protein</fullName>
    </submittedName>
</protein>
<evidence type="ECO:0000313" key="2">
    <source>
        <dbReference type="Proteomes" id="UP001279734"/>
    </source>
</evidence>
<accession>A0AAD3SZ41</accession>